<organism evidence="2 3">
    <name type="scientific">Pseudomonas fluorescens</name>
    <dbReference type="NCBI Taxonomy" id="294"/>
    <lineage>
        <taxon>Bacteria</taxon>
        <taxon>Pseudomonadati</taxon>
        <taxon>Pseudomonadota</taxon>
        <taxon>Gammaproteobacteria</taxon>
        <taxon>Pseudomonadales</taxon>
        <taxon>Pseudomonadaceae</taxon>
        <taxon>Pseudomonas</taxon>
    </lineage>
</organism>
<gene>
    <name evidence="2" type="ORF">PS710_04149</name>
</gene>
<protein>
    <recommendedName>
        <fullName evidence="1">Restriction endonuclease type IV Mrr domain-containing protein</fullName>
    </recommendedName>
</protein>
<dbReference type="GO" id="GO:0009307">
    <property type="term" value="P:DNA restriction-modification system"/>
    <property type="evidence" value="ECO:0007669"/>
    <property type="project" value="InterPro"/>
</dbReference>
<sequence length="245" mass="27335">MKGASLPADVTLRLTGLNKFEFHELFEKSLVASPPEAILQYVFDLSKGNAAFASLLAQLLQTEDRPASEILEALSPFSRSTILGPDGLPLERNSPSERQILVDLNSMTAEALSRIYREPQLIHELTPRNFEEFVAELLSRLGYEVELTPASKDGGKDICVARKDHLGTFMYVVECKKYSPAHPVKVNLVRQLSGVVQAERATAGILVTTSSFTRGARELEKQLSHQISLKDYMDIQDWLKHALRI</sequence>
<feature type="domain" description="Restriction endonuclease type IV Mrr" evidence="1">
    <location>
        <begin position="122"/>
        <end position="239"/>
    </location>
</feature>
<name>A0A5E7DQB8_PSEFL</name>
<dbReference type="EMBL" id="CABVHW010000015">
    <property type="protein sequence ID" value="VVO19830.1"/>
    <property type="molecule type" value="Genomic_DNA"/>
</dbReference>
<dbReference type="AlphaFoldDB" id="A0A5E7DQB8"/>
<dbReference type="InterPro" id="IPR007560">
    <property type="entry name" value="Restrct_endonuc_IV_Mrr"/>
</dbReference>
<dbReference type="GO" id="GO:0003677">
    <property type="term" value="F:DNA binding"/>
    <property type="evidence" value="ECO:0007669"/>
    <property type="project" value="InterPro"/>
</dbReference>
<proteinExistence type="predicted"/>
<dbReference type="InterPro" id="IPR011335">
    <property type="entry name" value="Restrct_endonuc-II-like"/>
</dbReference>
<dbReference type="InterPro" id="IPR052906">
    <property type="entry name" value="Type_IV_Methyl-Rstrct_Enzyme"/>
</dbReference>
<dbReference type="Pfam" id="PF04471">
    <property type="entry name" value="Mrr_cat"/>
    <property type="match status" value="1"/>
</dbReference>
<dbReference type="PANTHER" id="PTHR30015">
    <property type="entry name" value="MRR RESTRICTION SYSTEM PROTEIN"/>
    <property type="match status" value="1"/>
</dbReference>
<accession>A0A5E7DQB8</accession>
<dbReference type="Gene3D" id="3.40.1350.10">
    <property type="match status" value="1"/>
</dbReference>
<evidence type="ECO:0000313" key="3">
    <source>
        <dbReference type="Proteomes" id="UP000381093"/>
    </source>
</evidence>
<dbReference type="InterPro" id="IPR011856">
    <property type="entry name" value="tRNA_endonuc-like_dom_sf"/>
</dbReference>
<dbReference type="PANTHER" id="PTHR30015:SF7">
    <property type="entry name" value="TYPE IV METHYL-DIRECTED RESTRICTION ENZYME ECOKMRR"/>
    <property type="match status" value="1"/>
</dbReference>
<evidence type="ECO:0000259" key="1">
    <source>
        <dbReference type="Pfam" id="PF04471"/>
    </source>
</evidence>
<dbReference type="GO" id="GO:0015666">
    <property type="term" value="F:restriction endodeoxyribonuclease activity"/>
    <property type="evidence" value="ECO:0007669"/>
    <property type="project" value="TreeGrafter"/>
</dbReference>
<dbReference type="SUPFAM" id="SSF52980">
    <property type="entry name" value="Restriction endonuclease-like"/>
    <property type="match status" value="1"/>
</dbReference>
<evidence type="ECO:0000313" key="2">
    <source>
        <dbReference type="EMBL" id="VVO19830.1"/>
    </source>
</evidence>
<dbReference type="Proteomes" id="UP000381093">
    <property type="component" value="Unassembled WGS sequence"/>
</dbReference>
<reference evidence="2 3" key="1">
    <citation type="submission" date="2019-09" db="EMBL/GenBank/DDBJ databases">
        <authorList>
            <person name="Chandra G."/>
            <person name="Truman W A."/>
        </authorList>
    </citation>
    <scope>NUCLEOTIDE SEQUENCE [LARGE SCALE GENOMIC DNA]</scope>
    <source>
        <strain evidence="2">PS710</strain>
    </source>
</reference>